<gene>
    <name evidence="2" type="ORF">F511_23179</name>
</gene>
<organism evidence="2 3">
    <name type="scientific">Dorcoceras hygrometricum</name>
    <dbReference type="NCBI Taxonomy" id="472368"/>
    <lineage>
        <taxon>Eukaryota</taxon>
        <taxon>Viridiplantae</taxon>
        <taxon>Streptophyta</taxon>
        <taxon>Embryophyta</taxon>
        <taxon>Tracheophyta</taxon>
        <taxon>Spermatophyta</taxon>
        <taxon>Magnoliopsida</taxon>
        <taxon>eudicotyledons</taxon>
        <taxon>Gunneridae</taxon>
        <taxon>Pentapetalae</taxon>
        <taxon>asterids</taxon>
        <taxon>lamiids</taxon>
        <taxon>Lamiales</taxon>
        <taxon>Gesneriaceae</taxon>
        <taxon>Didymocarpoideae</taxon>
        <taxon>Trichosporeae</taxon>
        <taxon>Loxocarpinae</taxon>
        <taxon>Dorcoceras</taxon>
    </lineage>
</organism>
<dbReference type="Proteomes" id="UP000250235">
    <property type="component" value="Unassembled WGS sequence"/>
</dbReference>
<keyword evidence="3" id="KW-1185">Reference proteome</keyword>
<accession>A0A2Z7A8F2</accession>
<reference evidence="2 3" key="1">
    <citation type="journal article" date="2015" name="Proc. Natl. Acad. Sci. U.S.A.">
        <title>The resurrection genome of Boea hygrometrica: A blueprint for survival of dehydration.</title>
        <authorList>
            <person name="Xiao L."/>
            <person name="Yang G."/>
            <person name="Zhang L."/>
            <person name="Yang X."/>
            <person name="Zhao S."/>
            <person name="Ji Z."/>
            <person name="Zhou Q."/>
            <person name="Hu M."/>
            <person name="Wang Y."/>
            <person name="Chen M."/>
            <person name="Xu Y."/>
            <person name="Jin H."/>
            <person name="Xiao X."/>
            <person name="Hu G."/>
            <person name="Bao F."/>
            <person name="Hu Y."/>
            <person name="Wan P."/>
            <person name="Li L."/>
            <person name="Deng X."/>
            <person name="Kuang T."/>
            <person name="Xiang C."/>
            <person name="Zhu J.K."/>
            <person name="Oliver M.J."/>
            <person name="He Y."/>
        </authorList>
    </citation>
    <scope>NUCLEOTIDE SEQUENCE [LARGE SCALE GENOMIC DNA]</scope>
    <source>
        <strain evidence="3">cv. XS01</strain>
    </source>
</reference>
<evidence type="ECO:0000256" key="1">
    <source>
        <dbReference type="SAM" id="MobiDB-lite"/>
    </source>
</evidence>
<proteinExistence type="predicted"/>
<feature type="region of interest" description="Disordered" evidence="1">
    <location>
        <begin position="33"/>
        <end position="76"/>
    </location>
</feature>
<evidence type="ECO:0000313" key="2">
    <source>
        <dbReference type="EMBL" id="KZV17550.1"/>
    </source>
</evidence>
<sequence length="220" mass="24750">MRSVVASHEPESNPRATRAWLQPELQERRLFTVGGGRLRQSGPRPEGRLLRQPALEGLTRSARTDSPRQVDRNKFRRSKAVAAAAFEEKGGGSRTPQNPPQVLNTLNLVSVRESRIQYLCDPQWFRDTATLSRPPTPLPHIAAALRRPVPPPCAATYVIGLVSITMMRSFRPCQNPSDLLVQIDGGILIPVVDLIMRIYRRLQFKIQFPCDSGWSQAPRR</sequence>
<dbReference type="EMBL" id="KV018150">
    <property type="protein sequence ID" value="KZV17550.1"/>
    <property type="molecule type" value="Genomic_DNA"/>
</dbReference>
<dbReference type="AlphaFoldDB" id="A0A2Z7A8F2"/>
<protein>
    <submittedName>
        <fullName evidence="2">Nucleotide-binding, alpha-beta plait domain containing protein</fullName>
    </submittedName>
</protein>
<evidence type="ECO:0000313" key="3">
    <source>
        <dbReference type="Proteomes" id="UP000250235"/>
    </source>
</evidence>
<feature type="compositionally biased region" description="Basic and acidic residues" evidence="1">
    <location>
        <begin position="62"/>
        <end position="73"/>
    </location>
</feature>
<name>A0A2Z7A8F2_9LAMI</name>